<evidence type="ECO:0000313" key="8">
    <source>
        <dbReference type="Proteomes" id="UP001652445"/>
    </source>
</evidence>
<evidence type="ECO:0000313" key="7">
    <source>
        <dbReference type="EMBL" id="MCU6790860.1"/>
    </source>
</evidence>
<proteinExistence type="predicted"/>
<feature type="modified residue" description="4-aspartylphosphate" evidence="4">
    <location>
        <position position="53"/>
    </location>
</feature>
<evidence type="ECO:0000256" key="2">
    <source>
        <dbReference type="ARBA" id="ARBA00023125"/>
    </source>
</evidence>
<dbReference type="PRINTS" id="PR00032">
    <property type="entry name" value="HTHARAC"/>
</dbReference>
<dbReference type="InterPro" id="IPR009057">
    <property type="entry name" value="Homeodomain-like_sf"/>
</dbReference>
<evidence type="ECO:0000256" key="4">
    <source>
        <dbReference type="PROSITE-ProRule" id="PRU00169"/>
    </source>
</evidence>
<dbReference type="InterPro" id="IPR001789">
    <property type="entry name" value="Sig_transdc_resp-reg_receiver"/>
</dbReference>
<dbReference type="Gene3D" id="1.10.10.60">
    <property type="entry name" value="Homeodomain-like"/>
    <property type="match status" value="2"/>
</dbReference>
<dbReference type="SMART" id="SM00342">
    <property type="entry name" value="HTH_ARAC"/>
    <property type="match status" value="1"/>
</dbReference>
<dbReference type="PANTHER" id="PTHR43280:SF2">
    <property type="entry name" value="HTH-TYPE TRANSCRIPTIONAL REGULATOR EXSA"/>
    <property type="match status" value="1"/>
</dbReference>
<keyword evidence="2" id="KW-0238">DNA-binding</keyword>
<dbReference type="Pfam" id="PF00072">
    <property type="entry name" value="Response_reg"/>
    <property type="match status" value="1"/>
</dbReference>
<feature type="domain" description="HTH araC/xylS-type" evidence="5">
    <location>
        <begin position="288"/>
        <end position="386"/>
    </location>
</feature>
<dbReference type="InterPro" id="IPR018060">
    <property type="entry name" value="HTH_AraC"/>
</dbReference>
<dbReference type="Pfam" id="PF12833">
    <property type="entry name" value="HTH_18"/>
    <property type="match status" value="1"/>
</dbReference>
<sequence>MNILVVDDERSIRDGFKRTLDKAYPHMNVMTAESCQEAIIVLLSERIHILLLDIMMPAMDGLELLAALRESHLSTKVVIISAHSKFAYAQEALRLGVKDYVVKPVGKEPLIKIISMLENEWIEEMRDLSEKDLIHLNLNYLREAVFRRWVRGLDIGRFDVSRFVESHPRFHLVFVQLDTNQDISLKHFVIENVLSEWFEMNGNGFIVSLEGNILVGVVTLREDTGICSFEEGARKHLDQCLKVPYQMVVSRLLTDFHSIPDEIKNLQLTGFSALKKDVPASKNDETITIALQYIRGHFQDTLSLEKVASIVYLNPIYFSQLFKQKTGIGYKDYVTQLRMERAKELLANRGLRVTDVARLVGYDDLRHFTQVFRKNYHCTPTEYRNELT</sequence>
<name>A0ABT2U8A1_9BACL</name>
<protein>
    <submittedName>
        <fullName evidence="7">Response regulator</fullName>
    </submittedName>
</protein>
<keyword evidence="3" id="KW-0804">Transcription</keyword>
<dbReference type="PROSITE" id="PS01124">
    <property type="entry name" value="HTH_ARAC_FAMILY_2"/>
    <property type="match status" value="1"/>
</dbReference>
<dbReference type="PROSITE" id="PS50110">
    <property type="entry name" value="RESPONSE_REGULATORY"/>
    <property type="match status" value="1"/>
</dbReference>
<evidence type="ECO:0000256" key="3">
    <source>
        <dbReference type="ARBA" id="ARBA00023163"/>
    </source>
</evidence>
<dbReference type="SMART" id="SM00448">
    <property type="entry name" value="REC"/>
    <property type="match status" value="1"/>
</dbReference>
<dbReference type="InterPro" id="IPR020449">
    <property type="entry name" value="Tscrpt_reg_AraC-type_HTH"/>
</dbReference>
<keyword evidence="1" id="KW-0805">Transcription regulation</keyword>
<accession>A0ABT2U8A1</accession>
<organism evidence="7 8">
    <name type="scientific">Paenibacillus baimaensis</name>
    <dbReference type="NCBI Taxonomy" id="2982185"/>
    <lineage>
        <taxon>Bacteria</taxon>
        <taxon>Bacillati</taxon>
        <taxon>Bacillota</taxon>
        <taxon>Bacilli</taxon>
        <taxon>Bacillales</taxon>
        <taxon>Paenibacillaceae</taxon>
        <taxon>Paenibacillus</taxon>
    </lineage>
</organism>
<evidence type="ECO:0000259" key="6">
    <source>
        <dbReference type="PROSITE" id="PS50110"/>
    </source>
</evidence>
<dbReference type="Proteomes" id="UP001652445">
    <property type="component" value="Unassembled WGS sequence"/>
</dbReference>
<evidence type="ECO:0000259" key="5">
    <source>
        <dbReference type="PROSITE" id="PS01124"/>
    </source>
</evidence>
<dbReference type="RefSeq" id="WP_262682375.1">
    <property type="nucleotide sequence ID" value="NZ_JAOQIO010000006.1"/>
</dbReference>
<comment type="caution">
    <text evidence="7">The sequence shown here is derived from an EMBL/GenBank/DDBJ whole genome shotgun (WGS) entry which is preliminary data.</text>
</comment>
<dbReference type="SUPFAM" id="SSF52172">
    <property type="entry name" value="CheY-like"/>
    <property type="match status" value="1"/>
</dbReference>
<dbReference type="SUPFAM" id="SSF46689">
    <property type="entry name" value="Homeodomain-like"/>
    <property type="match status" value="2"/>
</dbReference>
<gene>
    <name evidence="7" type="ORF">OB236_01850</name>
</gene>
<dbReference type="InterPro" id="IPR011006">
    <property type="entry name" value="CheY-like_superfamily"/>
</dbReference>
<feature type="domain" description="Response regulatory" evidence="6">
    <location>
        <begin position="2"/>
        <end position="118"/>
    </location>
</feature>
<evidence type="ECO:0000256" key="1">
    <source>
        <dbReference type="ARBA" id="ARBA00023015"/>
    </source>
</evidence>
<keyword evidence="8" id="KW-1185">Reference proteome</keyword>
<reference evidence="7 8" key="1">
    <citation type="submission" date="2022-09" db="EMBL/GenBank/DDBJ databases">
        <authorList>
            <person name="Han X.L."/>
            <person name="Wang Q."/>
            <person name="Lu T."/>
        </authorList>
    </citation>
    <scope>NUCLEOTIDE SEQUENCE [LARGE SCALE GENOMIC DNA]</scope>
    <source>
        <strain evidence="7 8">WQ 127069</strain>
    </source>
</reference>
<keyword evidence="4" id="KW-0597">Phosphoprotein</keyword>
<dbReference type="PANTHER" id="PTHR43280">
    <property type="entry name" value="ARAC-FAMILY TRANSCRIPTIONAL REGULATOR"/>
    <property type="match status" value="1"/>
</dbReference>
<dbReference type="CDD" id="cd17536">
    <property type="entry name" value="REC_YesN-like"/>
    <property type="match status" value="1"/>
</dbReference>
<dbReference type="EMBL" id="JAOQIO010000006">
    <property type="protein sequence ID" value="MCU6790860.1"/>
    <property type="molecule type" value="Genomic_DNA"/>
</dbReference>
<dbReference type="Gene3D" id="3.40.50.2300">
    <property type="match status" value="1"/>
</dbReference>